<accession>A0ACC1RGE5</accession>
<comment type="caution">
    <text evidence="1">The sequence shown here is derived from an EMBL/GenBank/DDBJ whole genome shotgun (WGS) entry which is preliminary data.</text>
</comment>
<dbReference type="EMBL" id="JANRMS010003552">
    <property type="protein sequence ID" value="KAJ3517610.1"/>
    <property type="molecule type" value="Genomic_DNA"/>
</dbReference>
<dbReference type="Proteomes" id="UP001148629">
    <property type="component" value="Unassembled WGS sequence"/>
</dbReference>
<evidence type="ECO:0000313" key="2">
    <source>
        <dbReference type="Proteomes" id="UP001148629"/>
    </source>
</evidence>
<protein>
    <submittedName>
        <fullName evidence="1">Uncharacterized protein</fullName>
    </submittedName>
</protein>
<name>A0ACC1RGE5_9HYPO</name>
<evidence type="ECO:0000313" key="1">
    <source>
        <dbReference type="EMBL" id="KAJ3517610.1"/>
    </source>
</evidence>
<proteinExistence type="predicted"/>
<keyword evidence="2" id="KW-1185">Reference proteome</keyword>
<sequence length="530" mass="59996">MQRGDVPPLIHRSVAKIKKGKKSNVEGPNVPEANGHNQAQLPHGWKLKVLETCLEFQDLFLETPHEPLDSDKNFWETVCTRLGRGDIYFPRGWRELKACVEQWCHMRRPGLRKGNVPPTSGPHDRHAELVDEWNRVWAKRFCRYHQGYLESAGWALKEVTEKDPQVLTEDTQNSLRLASAESIMETVWPSAKEEVLSFVESKLQDWAKDILEKRVNELETLTRAPLFNCQTAPETYERFVKYLLNRHKAWGNNSGQVREIEAVMSLVMELEPGLERRIRKALKTTGITQSDENYDTDEDSSEGTSEQSSDDKDDQSALPLGGPKTPVANPLIKGQRRNCQQKAQQAAKEEEDRDRRALEILLAGDIGRSRKRKASASADEGSTATSTLAIRNKKKKKSRRDPDATAKTPQQMPSEGHHAGRTQPASSPALPLVSSEFPAVDQARGSRQQPESPSLFVTPAHPRSSRSQRRASEWSSSRNGTNRGQGQHRDESSRFARESTTEFQAMTPNTQNLTLRRRMQILENKMNRSA</sequence>
<gene>
    <name evidence="1" type="ORF">NM208_g14679</name>
</gene>
<organism evidence="1 2">
    <name type="scientific">Fusarium decemcellulare</name>
    <dbReference type="NCBI Taxonomy" id="57161"/>
    <lineage>
        <taxon>Eukaryota</taxon>
        <taxon>Fungi</taxon>
        <taxon>Dikarya</taxon>
        <taxon>Ascomycota</taxon>
        <taxon>Pezizomycotina</taxon>
        <taxon>Sordariomycetes</taxon>
        <taxon>Hypocreomycetidae</taxon>
        <taxon>Hypocreales</taxon>
        <taxon>Nectriaceae</taxon>
        <taxon>Fusarium</taxon>
        <taxon>Fusarium decemcellulare species complex</taxon>
    </lineage>
</organism>
<reference evidence="1" key="1">
    <citation type="submission" date="2022-08" db="EMBL/GenBank/DDBJ databases">
        <title>Genome Sequence of Fusarium decemcellulare.</title>
        <authorList>
            <person name="Buettner E."/>
        </authorList>
    </citation>
    <scope>NUCLEOTIDE SEQUENCE</scope>
    <source>
        <strain evidence="1">Babe19</strain>
    </source>
</reference>